<accession>A0ABR3T9N2</accession>
<dbReference type="PANTHER" id="PTHR23159">
    <property type="entry name" value="CENTROSOMAL PROTEIN 2"/>
    <property type="match status" value="1"/>
</dbReference>
<protein>
    <recommendedName>
        <fullName evidence="7">Involucrin repeat protein</fullName>
    </recommendedName>
</protein>
<organism evidence="5 6">
    <name type="scientific">Neofusicoccum ribis</name>
    <dbReference type="NCBI Taxonomy" id="45134"/>
    <lineage>
        <taxon>Eukaryota</taxon>
        <taxon>Fungi</taxon>
        <taxon>Dikarya</taxon>
        <taxon>Ascomycota</taxon>
        <taxon>Pezizomycotina</taxon>
        <taxon>Dothideomycetes</taxon>
        <taxon>Dothideomycetes incertae sedis</taxon>
        <taxon>Botryosphaeriales</taxon>
        <taxon>Botryosphaeriaceae</taxon>
        <taxon>Neofusicoccum</taxon>
    </lineage>
</organism>
<sequence>MQSNGRMSYGQDAALHPPPPLNFGFPSPGTYTPGALDSPTLGSSVYSPNPAVLPRPPADILDENYRSAVADAYADVANRNGKPRTSQSLDPNDAVVMHLLVETAVGDSLSYEILSFEELEALKKEKASLTSRMEALGQKLALETKMRDAAQSLSRLNAKRRGSNGEKLHNRSFSRSSQASNGSNPAETAAKSEAEYNASAQKCDDLSRELWQLERTYRQIDMRLLKHTAGVLQITHKGPTKRSRSRQSLANGVTQANRPDSPASIYTYENAGARSPVRYEDKDAFDERSLYRSPENLDKLVDALKHGKALTSRPDALGDMESPINNDTLQSVDKRLEDLNDRLRQLIIQANPDANKEYDAGPKHKGEESAAQRAANIEEKLDYLDQGLRDMEAEQNKMLGSNNSMQGLEGRLEGINNQLYQIISRAPRENSEEFPPPPTEGSQDPFNYVEDALYAIEQSQQDLSSQLEQARNADTSELTAYWKEQTSEYETVCQNLWELIRTGHEEARQRKLQRRRVLEADPDAVSDLGEMSPDEDPFPDEFTLSRFSNQIQDIYRRASGLKEKQSILRRQIKQQRELNEKSDAEKEEEFMRLRNEIDRLRHQLHANSSDSDALQNAEDRVAQLEASLSEARDEARAAISEAEAKVTELNQSLEASKASEAETARTIEQKEQELAKTDNELRELEGEVVRLQTELTVARAELDGAYGTRAQRAAEVAANPEIKRELDQLGQVNAELTSEVARLTEAHAVASRSAKDVSEREKMLREELRDTISEFEEMTKANVEGEKEREGLESVIDNLREKIEMLEGQLSDEKMRWLGVKSPAAIPTPNGPNGMVLAETTSTKVLRDEFRKMMRETRGEAMKALRAEQDERKRLEQILRTLKKEQLPPPKSPKSGLSRSMTAA</sequence>
<gene>
    <name evidence="5" type="ORF">SLS56_001204</name>
</gene>
<feature type="coiled-coil region" evidence="1">
    <location>
        <begin position="561"/>
        <end position="701"/>
    </location>
</feature>
<dbReference type="InterPro" id="IPR056703">
    <property type="entry name" value="DUF7801"/>
</dbReference>
<feature type="compositionally biased region" description="Polar residues" evidence="2">
    <location>
        <begin position="246"/>
        <end position="258"/>
    </location>
</feature>
<dbReference type="EMBL" id="JAJVDC020000007">
    <property type="protein sequence ID" value="KAL1636225.1"/>
    <property type="molecule type" value="Genomic_DNA"/>
</dbReference>
<name>A0ABR3T9N2_9PEZI</name>
<evidence type="ECO:0008006" key="7">
    <source>
        <dbReference type="Google" id="ProtNLM"/>
    </source>
</evidence>
<evidence type="ECO:0000313" key="6">
    <source>
        <dbReference type="Proteomes" id="UP001521116"/>
    </source>
</evidence>
<evidence type="ECO:0000256" key="1">
    <source>
        <dbReference type="SAM" id="Coils"/>
    </source>
</evidence>
<feature type="compositionally biased region" description="Polar residues" evidence="2">
    <location>
        <begin position="171"/>
        <end position="186"/>
    </location>
</feature>
<feature type="domain" description="DUF7801" evidence="4">
    <location>
        <begin position="668"/>
        <end position="819"/>
    </location>
</feature>
<dbReference type="Pfam" id="PF15456">
    <property type="entry name" value="Uds1"/>
    <property type="match status" value="1"/>
</dbReference>
<feature type="domain" description="Up-regulated during septation protein 1" evidence="3">
    <location>
        <begin position="97"/>
        <end position="235"/>
    </location>
</feature>
<evidence type="ECO:0000259" key="3">
    <source>
        <dbReference type="Pfam" id="PF15456"/>
    </source>
</evidence>
<evidence type="ECO:0000259" key="4">
    <source>
        <dbReference type="Pfam" id="PF25078"/>
    </source>
</evidence>
<evidence type="ECO:0000256" key="2">
    <source>
        <dbReference type="SAM" id="MobiDB-lite"/>
    </source>
</evidence>
<feature type="region of interest" description="Disordered" evidence="2">
    <location>
        <begin position="154"/>
        <end position="196"/>
    </location>
</feature>
<dbReference type="PANTHER" id="PTHR23159:SF31">
    <property type="entry name" value="CENTROSOME-ASSOCIATED PROTEIN CEP250 ISOFORM X1"/>
    <property type="match status" value="1"/>
</dbReference>
<keyword evidence="6" id="KW-1185">Reference proteome</keyword>
<evidence type="ECO:0000313" key="5">
    <source>
        <dbReference type="EMBL" id="KAL1636225.1"/>
    </source>
</evidence>
<dbReference type="Proteomes" id="UP001521116">
    <property type="component" value="Unassembled WGS sequence"/>
</dbReference>
<feature type="region of interest" description="Disordered" evidence="2">
    <location>
        <begin position="1"/>
        <end position="36"/>
    </location>
</feature>
<reference evidence="5 6" key="1">
    <citation type="submission" date="2024-02" db="EMBL/GenBank/DDBJ databases">
        <title>De novo assembly and annotation of 12 fungi associated with fruit tree decline syndrome in Ontario, Canada.</title>
        <authorList>
            <person name="Sulman M."/>
            <person name="Ellouze W."/>
            <person name="Ilyukhin E."/>
        </authorList>
    </citation>
    <scope>NUCLEOTIDE SEQUENCE [LARGE SCALE GENOMIC DNA]</scope>
    <source>
        <strain evidence="5 6">M1-105</strain>
    </source>
</reference>
<dbReference type="Pfam" id="PF25078">
    <property type="entry name" value="DUF7801"/>
    <property type="match status" value="1"/>
</dbReference>
<proteinExistence type="predicted"/>
<dbReference type="InterPro" id="IPR029191">
    <property type="entry name" value="Uds1"/>
</dbReference>
<keyword evidence="1" id="KW-0175">Coiled coil</keyword>
<feature type="coiled-coil region" evidence="1">
    <location>
        <begin position="782"/>
        <end position="816"/>
    </location>
</feature>
<feature type="region of interest" description="Disordered" evidence="2">
    <location>
        <begin position="236"/>
        <end position="264"/>
    </location>
</feature>
<comment type="caution">
    <text evidence="5">The sequence shown here is derived from an EMBL/GenBank/DDBJ whole genome shotgun (WGS) entry which is preliminary data.</text>
</comment>
<feature type="region of interest" description="Disordered" evidence="2">
    <location>
        <begin position="880"/>
        <end position="904"/>
    </location>
</feature>